<evidence type="ECO:0000313" key="5">
    <source>
        <dbReference type="Proteomes" id="UP000286701"/>
    </source>
</evidence>
<feature type="chain" id="PRO_5019484090" evidence="2">
    <location>
        <begin position="22"/>
        <end position="355"/>
    </location>
</feature>
<dbReference type="RefSeq" id="WP_128536452.1">
    <property type="nucleotide sequence ID" value="NZ_SBIW01000031.1"/>
</dbReference>
<dbReference type="Gene3D" id="3.10.350.10">
    <property type="entry name" value="LysM domain"/>
    <property type="match status" value="2"/>
</dbReference>
<accession>A0A444MHE3</accession>
<keyword evidence="2" id="KW-0732">Signal</keyword>
<dbReference type="AlphaFoldDB" id="A0A444MHE3"/>
<feature type="region of interest" description="Disordered" evidence="1">
    <location>
        <begin position="122"/>
        <end position="144"/>
    </location>
</feature>
<dbReference type="SMART" id="SM00257">
    <property type="entry name" value="LysM"/>
    <property type="match status" value="2"/>
</dbReference>
<dbReference type="Pfam" id="PF01476">
    <property type="entry name" value="LysM"/>
    <property type="match status" value="2"/>
</dbReference>
<dbReference type="Proteomes" id="UP000286701">
    <property type="component" value="Unassembled WGS sequence"/>
</dbReference>
<evidence type="ECO:0000256" key="2">
    <source>
        <dbReference type="SAM" id="SignalP"/>
    </source>
</evidence>
<reference evidence="4 5" key="1">
    <citation type="submission" date="2019-01" db="EMBL/GenBank/DDBJ databases">
        <title>Mucilaginibacter antarcticum sp. nov., isolated from antarctic soil.</title>
        <authorList>
            <person name="Yan Y.-Q."/>
            <person name="Du Z.-J."/>
        </authorList>
    </citation>
    <scope>NUCLEOTIDE SEQUENCE [LARGE SCALE GENOMIC DNA]</scope>
    <source>
        <strain evidence="4 5">F01003</strain>
    </source>
</reference>
<protein>
    <submittedName>
        <fullName evidence="4">LysM peptidoglycan-binding domain-containing protein</fullName>
    </submittedName>
</protein>
<dbReference type="EMBL" id="SBIW01000031">
    <property type="protein sequence ID" value="RWY46035.1"/>
    <property type="molecule type" value="Genomic_DNA"/>
</dbReference>
<name>A0A444MHE3_9SPHI</name>
<dbReference type="Gene3D" id="2.40.40.10">
    <property type="entry name" value="RlpA-like domain"/>
    <property type="match status" value="1"/>
</dbReference>
<gene>
    <name evidence="4" type="ORF">EPL05_23605</name>
</gene>
<dbReference type="InterPro" id="IPR036779">
    <property type="entry name" value="LysM_dom_sf"/>
</dbReference>
<feature type="domain" description="LysM" evidence="3">
    <location>
        <begin position="172"/>
        <end position="219"/>
    </location>
</feature>
<dbReference type="SUPFAM" id="SSF54106">
    <property type="entry name" value="LysM domain"/>
    <property type="match status" value="1"/>
</dbReference>
<proteinExistence type="predicted"/>
<dbReference type="InterPro" id="IPR036908">
    <property type="entry name" value="RlpA-like_sf"/>
</dbReference>
<sequence length="355" mass="37968">MKLKALLLSTILTTLSASLFARPLIDSIGVENLNGKKVILHKLDPKDNYYSIGRKYGVAPKTIIEFNSNASMQIGKIIKVPTERPFSGDVPAPAVVTTTPAQQPQTKPVVQQLVTKPVVQQPVSTTPPVNTPVVTTQPAANQPPAVKPAEQKVEQKTAQEVANSNVSGITVQQYKVGAGETLYSIAKRFGTTVDDITATNKLTSTIVPGQILTIRSGVPATPPPPPVAHPIDSALAKRDSTYVASPADSLADKRAGTSKYGLFEKNEKGVATWIDDASLDPNKKLILHRTAPIGTVMRITNPMTGKSTFAKVVGRFTDNQSTQGVMIVMTKNIAESIGAIDKRFHVTISYGTPNE</sequence>
<keyword evidence="5" id="KW-1185">Reference proteome</keyword>
<evidence type="ECO:0000313" key="4">
    <source>
        <dbReference type="EMBL" id="RWY46035.1"/>
    </source>
</evidence>
<dbReference type="PANTHER" id="PTHR33734">
    <property type="entry name" value="LYSM DOMAIN-CONTAINING GPI-ANCHORED PROTEIN 2"/>
    <property type="match status" value="1"/>
</dbReference>
<feature type="compositionally biased region" description="Low complexity" evidence="1">
    <location>
        <begin position="122"/>
        <end position="138"/>
    </location>
</feature>
<comment type="caution">
    <text evidence="4">The sequence shown here is derived from an EMBL/GenBank/DDBJ whole genome shotgun (WGS) entry which is preliminary data.</text>
</comment>
<evidence type="ECO:0000256" key="1">
    <source>
        <dbReference type="SAM" id="MobiDB-lite"/>
    </source>
</evidence>
<organism evidence="4 5">
    <name type="scientific">Mucilaginibacter gilvus</name>
    <dbReference type="NCBI Taxonomy" id="2305909"/>
    <lineage>
        <taxon>Bacteria</taxon>
        <taxon>Pseudomonadati</taxon>
        <taxon>Bacteroidota</taxon>
        <taxon>Sphingobacteriia</taxon>
        <taxon>Sphingobacteriales</taxon>
        <taxon>Sphingobacteriaceae</taxon>
        <taxon>Mucilaginibacter</taxon>
    </lineage>
</organism>
<dbReference type="CDD" id="cd00118">
    <property type="entry name" value="LysM"/>
    <property type="match status" value="1"/>
</dbReference>
<dbReference type="PANTHER" id="PTHR33734:SF22">
    <property type="entry name" value="MEMBRANE-BOUND LYTIC MUREIN TRANSGLYCOSYLASE D"/>
    <property type="match status" value="1"/>
</dbReference>
<dbReference type="OrthoDB" id="2149800at2"/>
<feature type="signal peptide" evidence="2">
    <location>
        <begin position="1"/>
        <end position="21"/>
    </location>
</feature>
<dbReference type="InterPro" id="IPR018392">
    <property type="entry name" value="LysM"/>
</dbReference>
<dbReference type="PROSITE" id="PS51782">
    <property type="entry name" value="LYSM"/>
    <property type="match status" value="1"/>
</dbReference>
<evidence type="ECO:0000259" key="3">
    <source>
        <dbReference type="PROSITE" id="PS51782"/>
    </source>
</evidence>